<proteinExistence type="predicted"/>
<feature type="transmembrane region" description="Helical" evidence="7">
    <location>
        <begin position="511"/>
        <end position="539"/>
    </location>
</feature>
<dbReference type="PANTHER" id="PTHR23501:SF191">
    <property type="entry name" value="VACUOLAR BASIC AMINO ACID TRANSPORTER 4"/>
    <property type="match status" value="1"/>
</dbReference>
<evidence type="ECO:0000256" key="5">
    <source>
        <dbReference type="ARBA" id="ARBA00023136"/>
    </source>
</evidence>
<feature type="transmembrane region" description="Helical" evidence="7">
    <location>
        <begin position="211"/>
        <end position="234"/>
    </location>
</feature>
<keyword evidence="4 7" id="KW-1133">Transmembrane helix</keyword>
<feature type="transmembrane region" description="Helical" evidence="7">
    <location>
        <begin position="94"/>
        <end position="113"/>
    </location>
</feature>
<dbReference type="InterPro" id="IPR020846">
    <property type="entry name" value="MFS_dom"/>
</dbReference>
<evidence type="ECO:0000256" key="2">
    <source>
        <dbReference type="ARBA" id="ARBA00022448"/>
    </source>
</evidence>
<keyword evidence="2" id="KW-0813">Transport</keyword>
<evidence type="ECO:0000256" key="4">
    <source>
        <dbReference type="ARBA" id="ARBA00022989"/>
    </source>
</evidence>
<dbReference type="GO" id="GO:0000329">
    <property type="term" value="C:fungal-type vacuole membrane"/>
    <property type="evidence" value="ECO:0007669"/>
    <property type="project" value="TreeGrafter"/>
</dbReference>
<feature type="transmembrane region" description="Helical" evidence="7">
    <location>
        <begin position="246"/>
        <end position="266"/>
    </location>
</feature>
<organism evidence="9 10">
    <name type="scientific">Hirsutella minnesotensis 3608</name>
    <dbReference type="NCBI Taxonomy" id="1043627"/>
    <lineage>
        <taxon>Eukaryota</taxon>
        <taxon>Fungi</taxon>
        <taxon>Dikarya</taxon>
        <taxon>Ascomycota</taxon>
        <taxon>Pezizomycotina</taxon>
        <taxon>Sordariomycetes</taxon>
        <taxon>Hypocreomycetidae</taxon>
        <taxon>Hypocreales</taxon>
        <taxon>Ophiocordycipitaceae</taxon>
        <taxon>Hirsutella</taxon>
    </lineage>
</organism>
<dbReference type="InterPro" id="IPR011701">
    <property type="entry name" value="MFS"/>
</dbReference>
<comment type="subcellular location">
    <subcellularLocation>
        <location evidence="1">Endomembrane system</location>
        <topology evidence="1">Multi-pass membrane protein</topology>
    </subcellularLocation>
</comment>
<gene>
    <name evidence="9" type="ORF">HIM_05903</name>
</gene>
<dbReference type="AlphaFoldDB" id="A0A0F7ZJY2"/>
<feature type="transmembrane region" description="Helical" evidence="7">
    <location>
        <begin position="412"/>
        <end position="436"/>
    </location>
</feature>
<feature type="compositionally biased region" description="Basic and acidic residues" evidence="6">
    <location>
        <begin position="1"/>
        <end position="15"/>
    </location>
</feature>
<evidence type="ECO:0000256" key="7">
    <source>
        <dbReference type="SAM" id="Phobius"/>
    </source>
</evidence>
<accession>A0A0F7ZJY2</accession>
<evidence type="ECO:0000256" key="6">
    <source>
        <dbReference type="SAM" id="MobiDB-lite"/>
    </source>
</evidence>
<evidence type="ECO:0000256" key="3">
    <source>
        <dbReference type="ARBA" id="ARBA00022692"/>
    </source>
</evidence>
<dbReference type="OrthoDB" id="3437016at2759"/>
<dbReference type="PROSITE" id="PS50850">
    <property type="entry name" value="MFS"/>
    <property type="match status" value="1"/>
</dbReference>
<feature type="transmembrane region" description="Helical" evidence="7">
    <location>
        <begin position="448"/>
        <end position="467"/>
    </location>
</feature>
<keyword evidence="5 7" id="KW-0472">Membrane</keyword>
<feature type="region of interest" description="Disordered" evidence="6">
    <location>
        <begin position="1"/>
        <end position="41"/>
    </location>
</feature>
<feature type="transmembrane region" description="Helical" evidence="7">
    <location>
        <begin position="125"/>
        <end position="144"/>
    </location>
</feature>
<dbReference type="EMBL" id="KQ030523">
    <property type="protein sequence ID" value="KJZ74786.1"/>
    <property type="molecule type" value="Genomic_DNA"/>
</dbReference>
<feature type="transmembrane region" description="Helical" evidence="7">
    <location>
        <begin position="59"/>
        <end position="82"/>
    </location>
</feature>
<reference evidence="9 10" key="1">
    <citation type="journal article" date="2014" name="Genome Biol. Evol.">
        <title>Comparative genomics and transcriptomics analyses reveal divergent lifestyle features of nematode endoparasitic fungus Hirsutella minnesotensis.</title>
        <authorList>
            <person name="Lai Y."/>
            <person name="Liu K."/>
            <person name="Zhang X."/>
            <person name="Zhang X."/>
            <person name="Li K."/>
            <person name="Wang N."/>
            <person name="Shu C."/>
            <person name="Wu Y."/>
            <person name="Wang C."/>
            <person name="Bushley K.E."/>
            <person name="Xiang M."/>
            <person name="Liu X."/>
        </authorList>
    </citation>
    <scope>NUCLEOTIDE SEQUENCE [LARGE SCALE GENOMIC DNA]</scope>
    <source>
        <strain evidence="9 10">3608</strain>
    </source>
</reference>
<evidence type="ECO:0000256" key="1">
    <source>
        <dbReference type="ARBA" id="ARBA00004127"/>
    </source>
</evidence>
<dbReference type="Proteomes" id="UP000054481">
    <property type="component" value="Unassembled WGS sequence"/>
</dbReference>
<name>A0A0F7ZJY2_9HYPO</name>
<dbReference type="Pfam" id="PF07690">
    <property type="entry name" value="MFS_1"/>
    <property type="match status" value="1"/>
</dbReference>
<feature type="transmembrane region" description="Helical" evidence="7">
    <location>
        <begin position="182"/>
        <end position="205"/>
    </location>
</feature>
<protein>
    <recommendedName>
        <fullName evidence="8">Major facilitator superfamily (MFS) profile domain-containing protein</fullName>
    </recommendedName>
</protein>
<feature type="transmembrane region" description="Helical" evidence="7">
    <location>
        <begin position="150"/>
        <end position="170"/>
    </location>
</feature>
<dbReference type="PANTHER" id="PTHR23501">
    <property type="entry name" value="MAJOR FACILITATOR SUPERFAMILY"/>
    <property type="match status" value="1"/>
</dbReference>
<feature type="transmembrane region" description="Helical" evidence="7">
    <location>
        <begin position="318"/>
        <end position="340"/>
    </location>
</feature>
<feature type="transmembrane region" description="Helical" evidence="7">
    <location>
        <begin position="352"/>
        <end position="373"/>
    </location>
</feature>
<dbReference type="SUPFAM" id="SSF103473">
    <property type="entry name" value="MFS general substrate transporter"/>
    <property type="match status" value="1"/>
</dbReference>
<dbReference type="GO" id="GO:0015174">
    <property type="term" value="F:basic amino acid transmembrane transporter activity"/>
    <property type="evidence" value="ECO:0007669"/>
    <property type="project" value="TreeGrafter"/>
</dbReference>
<dbReference type="GO" id="GO:0012505">
    <property type="term" value="C:endomembrane system"/>
    <property type="evidence" value="ECO:0007669"/>
    <property type="project" value="UniProtKB-SubCell"/>
</dbReference>
<dbReference type="Gene3D" id="1.20.1250.20">
    <property type="entry name" value="MFS general substrate transporter like domains"/>
    <property type="match status" value="1"/>
</dbReference>
<feature type="domain" description="Major facilitator superfamily (MFS) profile" evidence="8">
    <location>
        <begin position="60"/>
        <end position="543"/>
    </location>
</feature>
<evidence type="ECO:0000259" key="8">
    <source>
        <dbReference type="PROSITE" id="PS50850"/>
    </source>
</evidence>
<sequence length="551" mass="59399">MDPKRSPSPDCRDPADAEYGVTTETTPLLRPMPNGDSDTCSDGEQTVIVKDISFLRLTLIMSTAWVGVFLSALDTTIIATLSAPISSEFRSLSLMSWLATAYLISTAACQPISGRLTDIFGRGPGLVLSNLFFATGNLLCGLSTSQSTMIIGRVIAGIGGGGLMSIPTFLGSDLVPLRNRGMVSGIANLWYSFGAMVGSILGGFLNDYTVVGWRLAFLIQAPPAIFSAIIVLVLVKIPPKQSDRSYLARIDFFGVFLTIAFSILLVLGLDANSLHVSWIRPLPCLILSAIMFTVFIYWESRVSQPIIPVKLLLDRTVLSSCFTSLLSSMLPLTTLFYVPLYLQVLGSSASKAGVTILPSSIGISIGALGAGYIMKRNGTYVRLGVVSVLVVIVGISLFTFQSESSPSWLTSVAIFIFGIGHNSACTVIQVASIAAVEHSHQAVVASTIYLARSLGSTSGITMASALFQKTLSSRLWERFGSEPRAAEKINRLIENLSELRRLPAGWEHDVISAYMAAFQSIWILLLICAILTLVAIAFLKQHKLYSSLDRR</sequence>
<feature type="transmembrane region" description="Helical" evidence="7">
    <location>
        <begin position="380"/>
        <end position="400"/>
    </location>
</feature>
<keyword evidence="10" id="KW-1185">Reference proteome</keyword>
<keyword evidence="3 7" id="KW-0812">Transmembrane</keyword>
<feature type="transmembrane region" description="Helical" evidence="7">
    <location>
        <begin position="278"/>
        <end position="298"/>
    </location>
</feature>
<evidence type="ECO:0000313" key="10">
    <source>
        <dbReference type="Proteomes" id="UP000054481"/>
    </source>
</evidence>
<dbReference type="InterPro" id="IPR036259">
    <property type="entry name" value="MFS_trans_sf"/>
</dbReference>
<evidence type="ECO:0000313" key="9">
    <source>
        <dbReference type="EMBL" id="KJZ74786.1"/>
    </source>
</evidence>